<keyword evidence="3" id="KW-1185">Reference proteome</keyword>
<comment type="caution">
    <text evidence="2">The sequence shown here is derived from an EMBL/GenBank/DDBJ whole genome shotgun (WGS) entry which is preliminary data.</text>
</comment>
<accession>A0ABT7LUC5</accession>
<dbReference type="RefSeq" id="WP_285955653.1">
    <property type="nucleotide sequence ID" value="NZ_JASUZV010000003.1"/>
</dbReference>
<keyword evidence="1" id="KW-1133">Transmembrane helix</keyword>
<feature type="transmembrane region" description="Helical" evidence="1">
    <location>
        <begin position="6"/>
        <end position="24"/>
    </location>
</feature>
<evidence type="ECO:0000256" key="1">
    <source>
        <dbReference type="SAM" id="Phobius"/>
    </source>
</evidence>
<name>A0ABT7LUC5_9STRE</name>
<keyword evidence="1" id="KW-0812">Transmembrane</keyword>
<evidence type="ECO:0000313" key="2">
    <source>
        <dbReference type="EMBL" id="MDL5043138.1"/>
    </source>
</evidence>
<organism evidence="2 3">
    <name type="scientific">Streptococcus raffinosi</name>
    <dbReference type="NCBI Taxonomy" id="3053355"/>
    <lineage>
        <taxon>Bacteria</taxon>
        <taxon>Bacillati</taxon>
        <taxon>Bacillota</taxon>
        <taxon>Bacilli</taxon>
        <taxon>Lactobacillales</taxon>
        <taxon>Streptococcaceae</taxon>
        <taxon>Streptococcus</taxon>
    </lineage>
</organism>
<sequence length="179" mass="21036">MYYETWIGMVVSLVLFPIFYFYAVRPADTLFKNALIEKGVIKQRDSQLFMQQTHSFYSKKITSLNAISEKLVEKPFVLPKTPGGPFQNAKKVEQEFYSDLIIITAKYMSKKAIFSFKSLGEYNGEYVYQFSLETLKKQSFKETEFVYNFILTRIETILKQLDDNVEVERKVIDYTSSRK</sequence>
<dbReference type="EMBL" id="JASUZV010000003">
    <property type="protein sequence ID" value="MDL5043138.1"/>
    <property type="molecule type" value="Genomic_DNA"/>
</dbReference>
<keyword evidence="1" id="KW-0472">Membrane</keyword>
<gene>
    <name evidence="2" type="ORF">QRD39_03305</name>
</gene>
<proteinExistence type="predicted"/>
<dbReference type="Proteomes" id="UP001529255">
    <property type="component" value="Unassembled WGS sequence"/>
</dbReference>
<reference evidence="2 3" key="1">
    <citation type="submission" date="2023-06" db="EMBL/GenBank/DDBJ databases">
        <title>A potential novel species of Streptococcus isolated from human milk sample.</title>
        <authorList>
            <person name="Nguyen H.V."/>
            <person name="Trinh A.T.V."/>
            <person name="Hoang A.T.L."/>
            <person name="Bui L.N.H."/>
            <person name="Tran Q.T.L."/>
            <person name="Trinh T."/>
        </authorList>
    </citation>
    <scope>NUCLEOTIDE SEQUENCE [LARGE SCALE GENOMIC DNA]</scope>
    <source>
        <strain evidence="2 3">VTCC 12812</strain>
    </source>
</reference>
<evidence type="ECO:0000313" key="3">
    <source>
        <dbReference type="Proteomes" id="UP001529255"/>
    </source>
</evidence>
<protein>
    <submittedName>
        <fullName evidence="2">Uncharacterized protein</fullName>
    </submittedName>
</protein>